<dbReference type="SUPFAM" id="SSF101874">
    <property type="entry name" value="YceI-like"/>
    <property type="match status" value="1"/>
</dbReference>
<evidence type="ECO:0000256" key="1">
    <source>
        <dbReference type="SAM" id="SignalP"/>
    </source>
</evidence>
<dbReference type="SMART" id="SM00867">
    <property type="entry name" value="YceI"/>
    <property type="match status" value="1"/>
</dbReference>
<proteinExistence type="predicted"/>
<dbReference type="GeneID" id="97179363"/>
<accession>A0A2X2LG76</accession>
<evidence type="ECO:0000313" key="5">
    <source>
        <dbReference type="Proteomes" id="UP000251241"/>
    </source>
</evidence>
<evidence type="ECO:0000313" key="4">
    <source>
        <dbReference type="EMBL" id="VXC38760.1"/>
    </source>
</evidence>
<accession>A0A653Y8J3</accession>
<dbReference type="RefSeq" id="WP_070566941.1">
    <property type="nucleotide sequence ID" value="NZ_CP068089.1"/>
</dbReference>
<dbReference type="PANTHER" id="PTHR34406:SF1">
    <property type="entry name" value="PROTEIN YCEI"/>
    <property type="match status" value="1"/>
</dbReference>
<evidence type="ECO:0000313" key="6">
    <source>
        <dbReference type="Proteomes" id="UP000432350"/>
    </source>
</evidence>
<dbReference type="AlphaFoldDB" id="A0A2X2LG76"/>
<evidence type="ECO:0000259" key="2">
    <source>
        <dbReference type="SMART" id="SM00867"/>
    </source>
</evidence>
<keyword evidence="1" id="KW-0732">Signal</keyword>
<dbReference type="Proteomes" id="UP000251241">
    <property type="component" value="Unassembled WGS sequence"/>
</dbReference>
<protein>
    <submittedName>
        <fullName evidence="3">Uncharacterized conserved protein</fullName>
    </submittedName>
    <submittedName>
        <fullName evidence="4">YceI family protein</fullName>
    </submittedName>
</protein>
<dbReference type="EMBL" id="CABWMV010000003">
    <property type="protein sequence ID" value="VXC38760.1"/>
    <property type="molecule type" value="Genomic_DNA"/>
</dbReference>
<organism evidence="3 5">
    <name type="scientific">Sphingobacterium multivorum</name>
    <dbReference type="NCBI Taxonomy" id="28454"/>
    <lineage>
        <taxon>Bacteria</taxon>
        <taxon>Pseudomonadati</taxon>
        <taxon>Bacteroidota</taxon>
        <taxon>Sphingobacteriia</taxon>
        <taxon>Sphingobacteriales</taxon>
        <taxon>Sphingobacteriaceae</taxon>
        <taxon>Sphingobacterium</taxon>
    </lineage>
</organism>
<dbReference type="Gene3D" id="2.40.128.110">
    <property type="entry name" value="Lipid/polyisoprenoid-binding, YceI-like"/>
    <property type="match status" value="1"/>
</dbReference>
<reference evidence="4 6" key="2">
    <citation type="submission" date="2019-10" db="EMBL/GenBank/DDBJ databases">
        <authorList>
            <person name="Karimi E."/>
        </authorList>
    </citation>
    <scope>NUCLEOTIDE SEQUENCE [LARGE SCALE GENOMIC DNA]</scope>
    <source>
        <strain evidence="4">Sphingobacterium sp. 8BC</strain>
    </source>
</reference>
<dbReference type="PANTHER" id="PTHR34406">
    <property type="entry name" value="PROTEIN YCEI"/>
    <property type="match status" value="1"/>
</dbReference>
<dbReference type="Proteomes" id="UP000432350">
    <property type="component" value="Unassembled WGS sequence"/>
</dbReference>
<dbReference type="EMBL" id="UAUU01000011">
    <property type="protein sequence ID" value="SPZ92359.1"/>
    <property type="molecule type" value="Genomic_DNA"/>
</dbReference>
<feature type="signal peptide" evidence="1">
    <location>
        <begin position="1"/>
        <end position="22"/>
    </location>
</feature>
<feature type="chain" id="PRO_5044582498" evidence="1">
    <location>
        <begin position="23"/>
        <end position="227"/>
    </location>
</feature>
<feature type="domain" description="Lipid/polyisoprenoid-binding YceI-like" evidence="2">
    <location>
        <begin position="41"/>
        <end position="224"/>
    </location>
</feature>
<dbReference type="InterPro" id="IPR036761">
    <property type="entry name" value="TTHA0802/YceI-like_sf"/>
</dbReference>
<dbReference type="InterPro" id="IPR007372">
    <property type="entry name" value="Lipid/polyisoprenoid-bd_YceI"/>
</dbReference>
<gene>
    <name evidence="3" type="ORF">NCTC11343_04406</name>
    <name evidence="4" type="ORF">SPHINGO8BC_110097</name>
</gene>
<evidence type="ECO:0000313" key="3">
    <source>
        <dbReference type="EMBL" id="SPZ92359.1"/>
    </source>
</evidence>
<dbReference type="PROSITE" id="PS51257">
    <property type="entry name" value="PROKAR_LIPOPROTEIN"/>
    <property type="match status" value="1"/>
</dbReference>
<name>A0A2X2LG76_SPHMU</name>
<reference evidence="3 5" key="1">
    <citation type="submission" date="2018-06" db="EMBL/GenBank/DDBJ databases">
        <authorList>
            <consortium name="Pathogen Informatics"/>
            <person name="Doyle S."/>
        </authorList>
    </citation>
    <scope>NUCLEOTIDE SEQUENCE [LARGE SCALE GENOMIC DNA]</scope>
    <source>
        <strain evidence="3 5">NCTC11343</strain>
    </source>
</reference>
<dbReference type="Pfam" id="PF04264">
    <property type="entry name" value="YceI"/>
    <property type="match status" value="1"/>
</dbReference>
<sequence length="227" mass="24332">MKKQLISGLALILLLASCQNTNGDKATTTTAQEVTEQKGQTYTVEADKSSLKWTGYHKGGLNPRYGVLKSEGTLSAENNAVTGGTFTIDVNSILTDTASVDPATSGGKKSSDLDAHLKSADFFDVAKYPTAKFEITKVGPFDAAQGKSVVADATNTVSGNLTIKDKTVNVTFPAKITFNGDEVTFYSKFTIQRQDWGLTYGTEGNPQDWMIAQNVDIELNVTAKNAK</sequence>